<dbReference type="OrthoDB" id="9810967at2"/>
<dbReference type="InterPro" id="IPR039104">
    <property type="entry name" value="6PGL"/>
</dbReference>
<dbReference type="EC" id="3.1.1.31" evidence="5 7"/>
<dbReference type="Pfam" id="PF01182">
    <property type="entry name" value="Glucosamine_iso"/>
    <property type="match status" value="1"/>
</dbReference>
<dbReference type="EMBL" id="PIPJ01000004">
    <property type="protein sequence ID" value="RUO20874.1"/>
    <property type="molecule type" value="Genomic_DNA"/>
</dbReference>
<keyword evidence="10" id="KW-1185">Reference proteome</keyword>
<dbReference type="SUPFAM" id="SSF100950">
    <property type="entry name" value="NagB/RpiA/CoA transferase-like"/>
    <property type="match status" value="1"/>
</dbReference>
<evidence type="ECO:0000256" key="4">
    <source>
        <dbReference type="ARBA" id="ARBA00010662"/>
    </source>
</evidence>
<dbReference type="RefSeq" id="WP_126767110.1">
    <property type="nucleotide sequence ID" value="NZ_PIPJ01000004.1"/>
</dbReference>
<dbReference type="GO" id="GO:0006098">
    <property type="term" value="P:pentose-phosphate shunt"/>
    <property type="evidence" value="ECO:0007669"/>
    <property type="project" value="UniProtKB-UniPathway"/>
</dbReference>
<comment type="similarity">
    <text evidence="4 7">Belongs to the glucosamine/galactosamine-6-phosphate isomerase family. 6-phosphogluconolactonase subfamily.</text>
</comment>
<dbReference type="AlphaFoldDB" id="A0A432VWJ8"/>
<dbReference type="InterPro" id="IPR006148">
    <property type="entry name" value="Glc/Gal-6P_isomerase"/>
</dbReference>
<protein>
    <recommendedName>
        <fullName evidence="6 7">6-phosphogluconolactonase</fullName>
        <shortName evidence="7">6PGL</shortName>
        <ecNumber evidence="5 7">3.1.1.31</ecNumber>
    </recommendedName>
</protein>
<evidence type="ECO:0000313" key="10">
    <source>
        <dbReference type="Proteomes" id="UP000288395"/>
    </source>
</evidence>
<dbReference type="CDD" id="cd01400">
    <property type="entry name" value="6PGL"/>
    <property type="match status" value="1"/>
</dbReference>
<feature type="domain" description="Glucosamine/galactosamine-6-phosphate isomerase" evidence="8">
    <location>
        <begin position="10"/>
        <end position="216"/>
    </location>
</feature>
<evidence type="ECO:0000256" key="6">
    <source>
        <dbReference type="ARBA" id="ARBA00020337"/>
    </source>
</evidence>
<evidence type="ECO:0000256" key="7">
    <source>
        <dbReference type="RuleBase" id="RU365095"/>
    </source>
</evidence>
<evidence type="ECO:0000256" key="2">
    <source>
        <dbReference type="ARBA" id="ARBA00002681"/>
    </source>
</evidence>
<dbReference type="NCBIfam" id="TIGR01198">
    <property type="entry name" value="pgl"/>
    <property type="match status" value="1"/>
</dbReference>
<evidence type="ECO:0000256" key="5">
    <source>
        <dbReference type="ARBA" id="ARBA00013198"/>
    </source>
</evidence>
<organism evidence="9 10">
    <name type="scientific">Aliidiomarina iranensis</name>
    <dbReference type="NCBI Taxonomy" id="1434071"/>
    <lineage>
        <taxon>Bacteria</taxon>
        <taxon>Pseudomonadati</taxon>
        <taxon>Pseudomonadota</taxon>
        <taxon>Gammaproteobacteria</taxon>
        <taxon>Alteromonadales</taxon>
        <taxon>Idiomarinaceae</taxon>
        <taxon>Aliidiomarina</taxon>
    </lineage>
</organism>
<dbReference type="Proteomes" id="UP000288395">
    <property type="component" value="Unassembled WGS sequence"/>
</dbReference>
<evidence type="ECO:0000313" key="9">
    <source>
        <dbReference type="EMBL" id="RUO20874.1"/>
    </source>
</evidence>
<dbReference type="GO" id="GO:0005975">
    <property type="term" value="P:carbohydrate metabolic process"/>
    <property type="evidence" value="ECO:0007669"/>
    <property type="project" value="UniProtKB-UniRule"/>
</dbReference>
<comment type="caution">
    <text evidence="9">The sequence shown here is derived from an EMBL/GenBank/DDBJ whole genome shotgun (WGS) entry which is preliminary data.</text>
</comment>
<reference evidence="10" key="1">
    <citation type="journal article" date="2018" name="Front. Microbiol.">
        <title>Genome-Based Analysis Reveals the Taxonomy and Diversity of the Family Idiomarinaceae.</title>
        <authorList>
            <person name="Liu Y."/>
            <person name="Lai Q."/>
            <person name="Shao Z."/>
        </authorList>
    </citation>
    <scope>NUCLEOTIDE SEQUENCE [LARGE SCALE GENOMIC DNA]</scope>
    <source>
        <strain evidence="10">GBPy7</strain>
    </source>
</reference>
<comment type="function">
    <text evidence="2 7">Hydrolysis of 6-phosphogluconolactone to 6-phosphogluconate.</text>
</comment>
<dbReference type="PANTHER" id="PTHR11054:SF0">
    <property type="entry name" value="6-PHOSPHOGLUCONOLACTONASE"/>
    <property type="match status" value="1"/>
</dbReference>
<gene>
    <name evidence="7 9" type="primary">pgl</name>
    <name evidence="9" type="ORF">CWE08_07165</name>
</gene>
<evidence type="ECO:0000256" key="3">
    <source>
        <dbReference type="ARBA" id="ARBA00004961"/>
    </source>
</evidence>
<dbReference type="InterPro" id="IPR005900">
    <property type="entry name" value="6-phosphogluconolactonase_DevB"/>
</dbReference>
<accession>A0A432VWJ8</accession>
<sequence>MTLKIHKFANNEALVAQLTQQVSDILTTAVQERGHGYLVVSGGRTPVSFFQQLAQQPLPWQNISILLADERWLPVSHEASNEGLVRQYLLQHHAKAAEMISLISEHSTAVAGLRTINQRLQPLPRFDAVILGMGEDGHTASLFPESAALQEGLSTQNPAVAVTPLHAPHERMSLSKSRLLNSQHLFFHLVGKAKAAVLEQALAENSALPASVFLQQDQVPVEVLLAAPEE</sequence>
<dbReference type="PANTHER" id="PTHR11054">
    <property type="entry name" value="6-PHOSPHOGLUCONOLACTONASE"/>
    <property type="match status" value="1"/>
</dbReference>
<comment type="pathway">
    <text evidence="3 7">Carbohydrate degradation; pentose phosphate pathway; D-ribulose 5-phosphate from D-glucose 6-phosphate (oxidative stage): step 2/3.</text>
</comment>
<evidence type="ECO:0000256" key="1">
    <source>
        <dbReference type="ARBA" id="ARBA00000832"/>
    </source>
</evidence>
<comment type="catalytic activity">
    <reaction evidence="1 7">
        <text>6-phospho-D-glucono-1,5-lactone + H2O = 6-phospho-D-gluconate + H(+)</text>
        <dbReference type="Rhea" id="RHEA:12556"/>
        <dbReference type="ChEBI" id="CHEBI:15377"/>
        <dbReference type="ChEBI" id="CHEBI:15378"/>
        <dbReference type="ChEBI" id="CHEBI:57955"/>
        <dbReference type="ChEBI" id="CHEBI:58759"/>
        <dbReference type="EC" id="3.1.1.31"/>
    </reaction>
</comment>
<dbReference type="GO" id="GO:0017057">
    <property type="term" value="F:6-phosphogluconolactonase activity"/>
    <property type="evidence" value="ECO:0007669"/>
    <property type="project" value="UniProtKB-UniRule"/>
</dbReference>
<dbReference type="Gene3D" id="3.40.50.1360">
    <property type="match status" value="1"/>
</dbReference>
<proteinExistence type="inferred from homology"/>
<keyword evidence="7" id="KW-0378">Hydrolase</keyword>
<name>A0A432VWJ8_9GAMM</name>
<dbReference type="UniPathway" id="UPA00115">
    <property type="reaction ID" value="UER00409"/>
</dbReference>
<dbReference type="InterPro" id="IPR037171">
    <property type="entry name" value="NagB/RpiA_transferase-like"/>
</dbReference>
<evidence type="ECO:0000259" key="8">
    <source>
        <dbReference type="Pfam" id="PF01182"/>
    </source>
</evidence>